<feature type="compositionally biased region" description="Basic and acidic residues" evidence="4">
    <location>
        <begin position="1"/>
        <end position="22"/>
    </location>
</feature>
<comment type="caution">
    <text evidence="6">The sequence shown here is derived from an EMBL/GenBank/DDBJ whole genome shotgun (WGS) entry which is preliminary data.</text>
</comment>
<dbReference type="EMBL" id="SEKV01000002">
    <property type="protein sequence ID" value="TFY70013.1"/>
    <property type="molecule type" value="Genomic_DNA"/>
</dbReference>
<dbReference type="GO" id="GO:0016740">
    <property type="term" value="F:transferase activity"/>
    <property type="evidence" value="ECO:0007669"/>
    <property type="project" value="UniProtKB-KW"/>
</dbReference>
<organism evidence="6 7">
    <name type="scientific">Rhodofomes roseus</name>
    <dbReference type="NCBI Taxonomy" id="34475"/>
    <lineage>
        <taxon>Eukaryota</taxon>
        <taxon>Fungi</taxon>
        <taxon>Dikarya</taxon>
        <taxon>Basidiomycota</taxon>
        <taxon>Agaricomycotina</taxon>
        <taxon>Agaricomycetes</taxon>
        <taxon>Polyporales</taxon>
        <taxon>Rhodofomes</taxon>
    </lineage>
</organism>
<dbReference type="STRING" id="34475.A0A4Y9Z820"/>
<dbReference type="GO" id="GO:0006004">
    <property type="term" value="P:fucose metabolic process"/>
    <property type="evidence" value="ECO:0007669"/>
    <property type="project" value="UniProtKB-KW"/>
</dbReference>
<dbReference type="Pfam" id="PF10250">
    <property type="entry name" value="O-FucT"/>
    <property type="match status" value="1"/>
</dbReference>
<dbReference type="Gene3D" id="3.40.50.11350">
    <property type="match status" value="1"/>
</dbReference>
<evidence type="ECO:0000256" key="2">
    <source>
        <dbReference type="ARBA" id="ARBA00023253"/>
    </source>
</evidence>
<feature type="transmembrane region" description="Helical" evidence="5">
    <location>
        <begin position="59"/>
        <end position="80"/>
    </location>
</feature>
<name>A0A4Y9Z820_9APHY</name>
<feature type="region of interest" description="Disordered" evidence="4">
    <location>
        <begin position="1"/>
        <end position="34"/>
    </location>
</feature>
<accession>A0A4Y9Z820</accession>
<keyword evidence="5" id="KW-0812">Transmembrane</keyword>
<gene>
    <name evidence="6" type="ORF">EVJ58_g116</name>
</gene>
<dbReference type="AlphaFoldDB" id="A0A4Y9Z820"/>
<keyword evidence="2" id="KW-0294">Fucose metabolism</keyword>
<dbReference type="InterPro" id="IPR019378">
    <property type="entry name" value="GDP-Fuc_O-FucTrfase"/>
</dbReference>
<evidence type="ECO:0000256" key="5">
    <source>
        <dbReference type="SAM" id="Phobius"/>
    </source>
</evidence>
<protein>
    <submittedName>
        <fullName evidence="6">Uncharacterized protein</fullName>
    </submittedName>
</protein>
<dbReference type="Proteomes" id="UP000298390">
    <property type="component" value="Unassembled WGS sequence"/>
</dbReference>
<sequence length="515" mass="59036">MTSRRQADLEDLRVDMHHRTESSEPLLYDSPSSPRTPWSPTFSFPKPKPLLANASLRRLLIIVASFSIITILAFASISLLSASSLAIESVTHADPSPSQPEAPQSDAVLYDNDTTPYSPYVLGPPTESFRDNLRDDVQYITSWISAGWTNDVMTYMNLIYLGVITSRVPIVGMFTASHVVGGENVPFGDVFDVPRFINESGIDILEWREVKDPESEVLDDIGCWNVWEVTNPSEPQPRGSWVPFHLRLDISYTRAPEWVKLIPNYVHSRSASFWQLARLAFREELERPENLVSNLPSPEHQVQLPPDEQVVCYDYLYYVVAQRDDEFEHDFAPAWRFVGAYMHWTPELQELAYAYVRRAFGLEDGAEVPPYIAIHQRHGDFKNWCTDPDNTEDCFAPISVIQRRVREIQDEIRLRKGIDIPDTHVILTSDEKDQAWWDEVTALGWVKIDHDAWETEQNYGKWYPVFLDAAIQSSAMGFVGTDRSTYSTVSRRRVEDWQDGATRTIKWGYKGADDH</sequence>
<keyword evidence="3" id="KW-0119">Carbohydrate metabolism</keyword>
<evidence type="ECO:0000313" key="6">
    <source>
        <dbReference type="EMBL" id="TFY70013.1"/>
    </source>
</evidence>
<keyword evidence="5" id="KW-1133">Transmembrane helix</keyword>
<evidence type="ECO:0000313" key="7">
    <source>
        <dbReference type="Proteomes" id="UP000298390"/>
    </source>
</evidence>
<evidence type="ECO:0000256" key="4">
    <source>
        <dbReference type="SAM" id="MobiDB-lite"/>
    </source>
</evidence>
<evidence type="ECO:0000256" key="3">
    <source>
        <dbReference type="ARBA" id="ARBA00023277"/>
    </source>
</evidence>
<keyword evidence="5" id="KW-0472">Membrane</keyword>
<keyword evidence="1" id="KW-0808">Transferase</keyword>
<dbReference type="CDD" id="cd11296">
    <property type="entry name" value="O-FucT_like"/>
    <property type="match status" value="1"/>
</dbReference>
<reference evidence="6 7" key="1">
    <citation type="submission" date="2019-01" db="EMBL/GenBank/DDBJ databases">
        <title>Genome sequencing of the rare red list fungi Fomitopsis rosea.</title>
        <authorList>
            <person name="Buettner E."/>
            <person name="Kellner H."/>
        </authorList>
    </citation>
    <scope>NUCLEOTIDE SEQUENCE [LARGE SCALE GENOMIC DNA]</scope>
    <source>
        <strain evidence="6 7">DSM 105464</strain>
    </source>
</reference>
<evidence type="ECO:0000256" key="1">
    <source>
        <dbReference type="ARBA" id="ARBA00022679"/>
    </source>
</evidence>
<proteinExistence type="predicted"/>